<keyword evidence="1" id="KW-0378">Hydrolase</keyword>
<gene>
    <name evidence="1" type="ORF">IAB26_14320</name>
</gene>
<dbReference type="Pfam" id="PF13419">
    <property type="entry name" value="HAD_2"/>
    <property type="match status" value="1"/>
</dbReference>
<dbReference type="AlphaFoldDB" id="A0A9D0ZXI1"/>
<dbReference type="EMBL" id="DVFT01000210">
    <property type="protein sequence ID" value="HIQ97721.1"/>
    <property type="molecule type" value="Genomic_DNA"/>
</dbReference>
<name>A0A9D0ZXI1_9FIRM</name>
<reference evidence="1" key="2">
    <citation type="journal article" date="2021" name="PeerJ">
        <title>Extensive microbial diversity within the chicken gut microbiome revealed by metagenomics and culture.</title>
        <authorList>
            <person name="Gilroy R."/>
            <person name="Ravi A."/>
            <person name="Getino M."/>
            <person name="Pursley I."/>
            <person name="Horton D.L."/>
            <person name="Alikhan N.F."/>
            <person name="Baker D."/>
            <person name="Gharbi K."/>
            <person name="Hall N."/>
            <person name="Watson M."/>
            <person name="Adriaenssens E.M."/>
            <person name="Foster-Nyarko E."/>
            <person name="Jarju S."/>
            <person name="Secka A."/>
            <person name="Antonio M."/>
            <person name="Oren A."/>
            <person name="Chaudhuri R.R."/>
            <person name="La Ragione R."/>
            <person name="Hildebrand F."/>
            <person name="Pallen M.J."/>
        </authorList>
    </citation>
    <scope>NUCLEOTIDE SEQUENCE</scope>
    <source>
        <strain evidence="1">ChiSjej3B21-11622</strain>
    </source>
</reference>
<reference evidence="1" key="1">
    <citation type="submission" date="2020-10" db="EMBL/GenBank/DDBJ databases">
        <authorList>
            <person name="Gilroy R."/>
        </authorList>
    </citation>
    <scope>NUCLEOTIDE SEQUENCE</scope>
    <source>
        <strain evidence="1">ChiSjej3B21-11622</strain>
    </source>
</reference>
<organism evidence="1 2">
    <name type="scientific">Candidatus Limivivens merdigallinarum</name>
    <dbReference type="NCBI Taxonomy" id="2840859"/>
    <lineage>
        <taxon>Bacteria</taxon>
        <taxon>Bacillati</taxon>
        <taxon>Bacillota</taxon>
        <taxon>Clostridia</taxon>
        <taxon>Lachnospirales</taxon>
        <taxon>Lachnospiraceae</taxon>
        <taxon>Lachnospiraceae incertae sedis</taxon>
        <taxon>Candidatus Limivivens</taxon>
    </lineage>
</organism>
<comment type="caution">
    <text evidence="1">The sequence shown here is derived from an EMBL/GenBank/DDBJ whole genome shotgun (WGS) entry which is preliminary data.</text>
</comment>
<evidence type="ECO:0000313" key="2">
    <source>
        <dbReference type="Proteomes" id="UP000886886"/>
    </source>
</evidence>
<dbReference type="PANTHER" id="PTHR43434:SF1">
    <property type="entry name" value="PHOSPHOGLYCOLATE PHOSPHATASE"/>
    <property type="match status" value="1"/>
</dbReference>
<dbReference type="GO" id="GO:0006281">
    <property type="term" value="P:DNA repair"/>
    <property type="evidence" value="ECO:0007669"/>
    <property type="project" value="TreeGrafter"/>
</dbReference>
<dbReference type="InterPro" id="IPR023214">
    <property type="entry name" value="HAD_sf"/>
</dbReference>
<dbReference type="Proteomes" id="UP000886886">
    <property type="component" value="Unassembled WGS sequence"/>
</dbReference>
<accession>A0A9D0ZXI1</accession>
<dbReference type="GO" id="GO:0008967">
    <property type="term" value="F:phosphoglycolate phosphatase activity"/>
    <property type="evidence" value="ECO:0007669"/>
    <property type="project" value="TreeGrafter"/>
</dbReference>
<evidence type="ECO:0000313" key="1">
    <source>
        <dbReference type="EMBL" id="HIQ97721.1"/>
    </source>
</evidence>
<dbReference type="Gene3D" id="3.40.50.1000">
    <property type="entry name" value="HAD superfamily/HAD-like"/>
    <property type="match status" value="1"/>
</dbReference>
<dbReference type="InterPro" id="IPR050155">
    <property type="entry name" value="HAD-like_hydrolase_sf"/>
</dbReference>
<dbReference type="SUPFAM" id="SSF56784">
    <property type="entry name" value="HAD-like"/>
    <property type="match status" value="1"/>
</dbReference>
<protein>
    <submittedName>
        <fullName evidence="1">HAD family hydrolase</fullName>
    </submittedName>
</protein>
<dbReference type="InterPro" id="IPR041492">
    <property type="entry name" value="HAD_2"/>
</dbReference>
<dbReference type="Gene3D" id="1.10.150.240">
    <property type="entry name" value="Putative phosphatase, domain 2"/>
    <property type="match status" value="1"/>
</dbReference>
<dbReference type="InterPro" id="IPR023198">
    <property type="entry name" value="PGP-like_dom2"/>
</dbReference>
<proteinExistence type="predicted"/>
<sequence length="206" mass="22963">MDALIFDVDGTLWDVTPVAAAAWNDTLSAYTELPPTVDTHLLKQLFGKPMDEIAAVIFKGLPAKRREELGLLTCEKENELLRTTHRVSLYPGAADTLKLLAKKCPLFVVSNCQAGYIEVMIETNQLEDIITGHLCYGDTHLPKDQTIRLLMERYHLKDVLYVGDTEGDETACRKAGIPFAYVTYGYGTAKNPAYRLDSLKDLLPLV</sequence>
<dbReference type="InterPro" id="IPR036412">
    <property type="entry name" value="HAD-like_sf"/>
</dbReference>
<dbReference type="PANTHER" id="PTHR43434">
    <property type="entry name" value="PHOSPHOGLYCOLATE PHOSPHATASE"/>
    <property type="match status" value="1"/>
</dbReference>